<dbReference type="AlphaFoldDB" id="A0ABD3ICR2"/>
<keyword evidence="2" id="KW-1185">Reference proteome</keyword>
<reference evidence="1 2" key="1">
    <citation type="submission" date="2024-09" db="EMBL/GenBank/DDBJ databases">
        <title>Chromosome-scale assembly of Riccia sorocarpa.</title>
        <authorList>
            <person name="Paukszto L."/>
        </authorList>
    </citation>
    <scope>NUCLEOTIDE SEQUENCE [LARGE SCALE GENOMIC DNA]</scope>
    <source>
        <strain evidence="1">LP-2024</strain>
        <tissue evidence="1">Aerial parts of the thallus</tissue>
    </source>
</reference>
<evidence type="ECO:0000313" key="1">
    <source>
        <dbReference type="EMBL" id="KAL3701498.1"/>
    </source>
</evidence>
<dbReference type="Proteomes" id="UP001633002">
    <property type="component" value="Unassembled WGS sequence"/>
</dbReference>
<name>A0ABD3ICR2_9MARC</name>
<comment type="caution">
    <text evidence="1">The sequence shown here is derived from an EMBL/GenBank/DDBJ whole genome shotgun (WGS) entry which is preliminary data.</text>
</comment>
<proteinExistence type="predicted"/>
<organism evidence="1 2">
    <name type="scientific">Riccia sorocarpa</name>
    <dbReference type="NCBI Taxonomy" id="122646"/>
    <lineage>
        <taxon>Eukaryota</taxon>
        <taxon>Viridiplantae</taxon>
        <taxon>Streptophyta</taxon>
        <taxon>Embryophyta</taxon>
        <taxon>Marchantiophyta</taxon>
        <taxon>Marchantiopsida</taxon>
        <taxon>Marchantiidae</taxon>
        <taxon>Marchantiales</taxon>
        <taxon>Ricciaceae</taxon>
        <taxon>Riccia</taxon>
    </lineage>
</organism>
<gene>
    <name evidence="1" type="ORF">R1sor_019520</name>
</gene>
<dbReference type="EMBL" id="JBJQOH010000001">
    <property type="protein sequence ID" value="KAL3701498.1"/>
    <property type="molecule type" value="Genomic_DNA"/>
</dbReference>
<accession>A0ABD3ICR2</accession>
<evidence type="ECO:0000313" key="2">
    <source>
        <dbReference type="Proteomes" id="UP001633002"/>
    </source>
</evidence>
<protein>
    <submittedName>
        <fullName evidence="1">Uncharacterized protein</fullName>
    </submittedName>
</protein>
<sequence length="191" mass="21762">MTRPPKPKYPSDAENYHKMRRSGYAHTIRDPEELLERYSSFKHAIGPKNSHADVMQFFFYTADTAINVVVQSAEARMVQDSQIHDWKDVQMEDPDKAKDELHGEFGDNTMSSDNKTELELRLVANFTACGDDVVSPNSQQQPNRNAQLQTYPDAQFDSSRSEFHGALPVINIEDDRVIEKVTLTRKQTGLS</sequence>